<dbReference type="InterPro" id="IPR011611">
    <property type="entry name" value="PfkB_dom"/>
</dbReference>
<protein>
    <submittedName>
        <fullName evidence="2">PfkB family carbohydrate kinase</fullName>
    </submittedName>
</protein>
<dbReference type="EMBL" id="JAVCQK010000385">
    <property type="protein sequence ID" value="MFH7519113.1"/>
    <property type="molecule type" value="Genomic_DNA"/>
</dbReference>
<keyword evidence="3" id="KW-1185">Reference proteome</keyword>
<feature type="domain" description="Carbohydrate kinase PfkB" evidence="1">
    <location>
        <begin position="29"/>
        <end position="85"/>
    </location>
</feature>
<keyword evidence="2" id="KW-0418">Kinase</keyword>
<dbReference type="InterPro" id="IPR029056">
    <property type="entry name" value="Ribokinase-like"/>
</dbReference>
<dbReference type="Proteomes" id="UP001610657">
    <property type="component" value="Unassembled WGS sequence"/>
</dbReference>
<proteinExistence type="predicted"/>
<evidence type="ECO:0000313" key="2">
    <source>
        <dbReference type="EMBL" id="MFH7519113.1"/>
    </source>
</evidence>
<dbReference type="Pfam" id="PF00294">
    <property type="entry name" value="PfkB"/>
    <property type="match status" value="1"/>
</dbReference>
<dbReference type="GO" id="GO:0016301">
    <property type="term" value="F:kinase activity"/>
    <property type="evidence" value="ECO:0007669"/>
    <property type="project" value="UniProtKB-KW"/>
</dbReference>
<keyword evidence="2" id="KW-0808">Transferase</keyword>
<accession>A0ABW7NW38</accession>
<feature type="non-terminal residue" evidence="2">
    <location>
        <position position="85"/>
    </location>
</feature>
<gene>
    <name evidence="2" type="ORF">RA271_28740</name>
</gene>
<comment type="caution">
    <text evidence="2">The sequence shown here is derived from an EMBL/GenBank/DDBJ whole genome shotgun (WGS) entry which is preliminary data.</text>
</comment>
<name>A0ABW7NW38_9PSED</name>
<evidence type="ECO:0000259" key="1">
    <source>
        <dbReference type="Pfam" id="PF00294"/>
    </source>
</evidence>
<dbReference type="Gene3D" id="3.40.1190.20">
    <property type="match status" value="1"/>
</dbReference>
<feature type="non-terminal residue" evidence="2">
    <location>
        <position position="1"/>
    </location>
</feature>
<organism evidence="2 3">
    <name type="scientific">Pseudomonas syringae pv. tagetis</name>
    <dbReference type="NCBI Taxonomy" id="129140"/>
    <lineage>
        <taxon>Bacteria</taxon>
        <taxon>Pseudomonadati</taxon>
        <taxon>Pseudomonadota</taxon>
        <taxon>Gammaproteobacteria</taxon>
        <taxon>Pseudomonadales</taxon>
        <taxon>Pseudomonadaceae</taxon>
        <taxon>Pseudomonas</taxon>
    </lineage>
</organism>
<reference evidence="2 3" key="1">
    <citation type="submission" date="2023-08" db="EMBL/GenBank/DDBJ databases">
        <title>Genomic and mutational analysis of Pseudomonas syringae pv. tagetis EB037 pathogenicity on sunflower.</title>
        <authorList>
            <person name="Maul J.E."/>
        </authorList>
    </citation>
    <scope>NUCLEOTIDE SEQUENCE [LARGE SCALE GENOMIC DNA]</scope>
    <source>
        <strain evidence="2 3">EB037_T1</strain>
    </source>
</reference>
<evidence type="ECO:0000313" key="3">
    <source>
        <dbReference type="Proteomes" id="UP001610657"/>
    </source>
</evidence>
<dbReference type="RefSeq" id="WP_395577863.1">
    <property type="nucleotide sequence ID" value="NZ_JAVCQK010000385.1"/>
</dbReference>
<sequence length="85" mass="8683">AAAFAAFPHLQWLACTQRDVVSADHHILGALLLGRDGTRAQAPPRPLPGIVDRIGGGDAFAAGILHGMLSGLDAESTVRFGLAAG</sequence>
<dbReference type="SUPFAM" id="SSF53613">
    <property type="entry name" value="Ribokinase-like"/>
    <property type="match status" value="1"/>
</dbReference>